<keyword evidence="3" id="KW-1185">Reference proteome</keyword>
<evidence type="ECO:0000256" key="1">
    <source>
        <dbReference type="SAM" id="MobiDB-lite"/>
    </source>
</evidence>
<proteinExistence type="predicted"/>
<dbReference type="EMBL" id="OX451739">
    <property type="protein sequence ID" value="CAI8611405.1"/>
    <property type="molecule type" value="Genomic_DNA"/>
</dbReference>
<name>A0AAV1ALY6_VICFA</name>
<evidence type="ECO:0000313" key="3">
    <source>
        <dbReference type="Proteomes" id="UP001157006"/>
    </source>
</evidence>
<feature type="region of interest" description="Disordered" evidence="1">
    <location>
        <begin position="43"/>
        <end position="70"/>
    </location>
</feature>
<dbReference type="Proteomes" id="UP001157006">
    <property type="component" value="Chromosome 4"/>
</dbReference>
<accession>A0AAV1ALY6</accession>
<dbReference type="AlphaFoldDB" id="A0AAV1ALY6"/>
<sequence length="138" mass="15724">MILLLIVDFRRHKFSVPYSISLHKLRRPSIFTAISLKLQVFSPTPNSGGNGHTRNKYNNGTTENNHGKETQTLETITEEMLEGNETFKDKPPQLWVDVIKGNRLLANGSELTYTIPQTINGKVEVQIEEQDVVLEKEF</sequence>
<gene>
    <name evidence="2" type="ORF">VFH_IV227520</name>
</gene>
<organism evidence="2 3">
    <name type="scientific">Vicia faba</name>
    <name type="common">Broad bean</name>
    <name type="synonym">Faba vulgaris</name>
    <dbReference type="NCBI Taxonomy" id="3906"/>
    <lineage>
        <taxon>Eukaryota</taxon>
        <taxon>Viridiplantae</taxon>
        <taxon>Streptophyta</taxon>
        <taxon>Embryophyta</taxon>
        <taxon>Tracheophyta</taxon>
        <taxon>Spermatophyta</taxon>
        <taxon>Magnoliopsida</taxon>
        <taxon>eudicotyledons</taxon>
        <taxon>Gunneridae</taxon>
        <taxon>Pentapetalae</taxon>
        <taxon>rosids</taxon>
        <taxon>fabids</taxon>
        <taxon>Fabales</taxon>
        <taxon>Fabaceae</taxon>
        <taxon>Papilionoideae</taxon>
        <taxon>50 kb inversion clade</taxon>
        <taxon>NPAAA clade</taxon>
        <taxon>Hologalegina</taxon>
        <taxon>IRL clade</taxon>
        <taxon>Fabeae</taxon>
        <taxon>Vicia</taxon>
    </lineage>
</organism>
<reference evidence="2 3" key="1">
    <citation type="submission" date="2023-01" db="EMBL/GenBank/DDBJ databases">
        <authorList>
            <person name="Kreplak J."/>
        </authorList>
    </citation>
    <scope>NUCLEOTIDE SEQUENCE [LARGE SCALE GENOMIC DNA]</scope>
</reference>
<protein>
    <submittedName>
        <fullName evidence="2">Uncharacterized protein</fullName>
    </submittedName>
</protein>
<evidence type="ECO:0000313" key="2">
    <source>
        <dbReference type="EMBL" id="CAI8611405.1"/>
    </source>
</evidence>